<name>A0A1G7K2Q4_9FIRM</name>
<keyword evidence="2" id="KW-1185">Reference proteome</keyword>
<dbReference type="OrthoDB" id="1680568at2"/>
<dbReference type="Proteomes" id="UP000243333">
    <property type="component" value="Unassembled WGS sequence"/>
</dbReference>
<evidence type="ECO:0000313" key="1">
    <source>
        <dbReference type="EMBL" id="SDF31548.1"/>
    </source>
</evidence>
<sequence length="113" mass="12958">MYIEKRKNAYFLKRSYWDKEAKRVRNTSIYLASDAETAKAELPNHISDYDEIKKLAAKIDELDRPKAEEVKKDVIAYLEHAETLAVLAGDTGLADAIASANELIKKYKHKKKM</sequence>
<proteinExistence type="predicted"/>
<dbReference type="RefSeq" id="WP_093688960.1">
    <property type="nucleotide sequence ID" value="NZ_FNBU01000007.1"/>
</dbReference>
<dbReference type="AlphaFoldDB" id="A0A1G7K2Q4"/>
<dbReference type="STRING" id="1123285.SAMN05660235_01150"/>
<gene>
    <name evidence="1" type="ORF">SAMN05660235_01150</name>
</gene>
<reference evidence="2" key="1">
    <citation type="submission" date="2016-10" db="EMBL/GenBank/DDBJ databases">
        <authorList>
            <person name="Varghese N."/>
            <person name="Submissions S."/>
        </authorList>
    </citation>
    <scope>NUCLEOTIDE SEQUENCE [LARGE SCALE GENOMIC DNA]</scope>
    <source>
        <strain evidence="2">DSM 23256</strain>
    </source>
</reference>
<evidence type="ECO:0000313" key="2">
    <source>
        <dbReference type="Proteomes" id="UP000243333"/>
    </source>
</evidence>
<protein>
    <submittedName>
        <fullName evidence="1">Uncharacterized protein</fullName>
    </submittedName>
</protein>
<dbReference type="EMBL" id="FNBU01000007">
    <property type="protein sequence ID" value="SDF31548.1"/>
    <property type="molecule type" value="Genomic_DNA"/>
</dbReference>
<organism evidence="1 2">
    <name type="scientific">Sporolituus thermophilus DSM 23256</name>
    <dbReference type="NCBI Taxonomy" id="1123285"/>
    <lineage>
        <taxon>Bacteria</taxon>
        <taxon>Bacillati</taxon>
        <taxon>Bacillota</taxon>
        <taxon>Negativicutes</taxon>
        <taxon>Selenomonadales</taxon>
        <taxon>Sporomusaceae</taxon>
        <taxon>Sporolituus</taxon>
    </lineage>
</organism>
<accession>A0A1G7K2Q4</accession>